<dbReference type="InterPro" id="IPR011051">
    <property type="entry name" value="RmlC_Cupin_sf"/>
</dbReference>
<dbReference type="InterPro" id="IPR036291">
    <property type="entry name" value="NAD(P)-bd_dom_sf"/>
</dbReference>
<sequence>MKVVVTGAAGFLGFHTRARLRALTQHVVIPIDRSSWSQLPSLVDGADAVIHIAGVNRGEPSHVENGNIELGRRVAQAIRRADTPPRHIVYANSIQAGNASPYGNGKASAGSLLQSASQEAEAQFTDVRLPNLFGEHGRPQYNSFVATFAHAVINGERPRIEDRPVSLLHAQEAAATLINSLETPQSLLTPTATPTSVQAVYAKLSDFNDTYQSGEIPALDTKLDLELFNTLRAARFPSHYPIALPPRTDVRGTLTELVRAQRSQGQTFVSTTKSGYVRGEHFHLRKIERFVVLSGSARISLRRLFSDEVVSFDVSGNQPVAIDMPTMWAHNITNTDSSDLVTMFWTNELFDPSDTDTFPEQVEVGSNAPTAS</sequence>
<proteinExistence type="predicted"/>
<dbReference type="InterPro" id="IPR001509">
    <property type="entry name" value="Epimerase_deHydtase"/>
</dbReference>
<dbReference type="Gene3D" id="3.40.50.720">
    <property type="entry name" value="NAD(P)-binding Rossmann-like Domain"/>
    <property type="match status" value="1"/>
</dbReference>
<dbReference type="RefSeq" id="WP_098483190.1">
    <property type="nucleotide sequence ID" value="NZ_PDJI01000004.1"/>
</dbReference>
<comment type="caution">
    <text evidence="3">The sequence shown here is derived from an EMBL/GenBank/DDBJ whole genome shotgun (WGS) entry which is preliminary data.</text>
</comment>
<organism evidence="3 4">
    <name type="scientific">Georgenia soli</name>
    <dbReference type="NCBI Taxonomy" id="638953"/>
    <lineage>
        <taxon>Bacteria</taxon>
        <taxon>Bacillati</taxon>
        <taxon>Actinomycetota</taxon>
        <taxon>Actinomycetes</taxon>
        <taxon>Micrococcales</taxon>
        <taxon>Bogoriellaceae</taxon>
        <taxon>Georgenia</taxon>
    </lineage>
</organism>
<protein>
    <submittedName>
        <fullName evidence="3">UDP-2-acetamido-2,6-beta-L-arabino-hexul-4-ose reductase</fullName>
    </submittedName>
</protein>
<feature type="domain" description="NAD-dependent epimerase/dehydratase" evidence="1">
    <location>
        <begin position="3"/>
        <end position="159"/>
    </location>
</feature>
<dbReference type="SUPFAM" id="SSF51182">
    <property type="entry name" value="RmlC-like cupins"/>
    <property type="match status" value="1"/>
</dbReference>
<dbReference type="SUPFAM" id="SSF51735">
    <property type="entry name" value="NAD(P)-binding Rossmann-fold domains"/>
    <property type="match status" value="1"/>
</dbReference>
<feature type="domain" description="Capsular polysaccharide assembling protein CapF C-terminal" evidence="2">
    <location>
        <begin position="248"/>
        <end position="358"/>
    </location>
</feature>
<dbReference type="EMBL" id="PDJI01000004">
    <property type="protein sequence ID" value="PFG39016.1"/>
    <property type="molecule type" value="Genomic_DNA"/>
</dbReference>
<dbReference type="PANTHER" id="PTHR43245">
    <property type="entry name" value="BIFUNCTIONAL POLYMYXIN RESISTANCE PROTEIN ARNA"/>
    <property type="match status" value="1"/>
</dbReference>
<keyword evidence="4" id="KW-1185">Reference proteome</keyword>
<accession>A0A2A9EK77</accession>
<reference evidence="3 4" key="1">
    <citation type="submission" date="2017-10" db="EMBL/GenBank/DDBJ databases">
        <title>Sequencing the genomes of 1000 actinobacteria strains.</title>
        <authorList>
            <person name="Klenk H.-P."/>
        </authorList>
    </citation>
    <scope>NUCLEOTIDE SEQUENCE [LARGE SCALE GENOMIC DNA]</scope>
    <source>
        <strain evidence="3 4">DSM 21838</strain>
    </source>
</reference>
<dbReference type="Gene3D" id="2.60.120.10">
    <property type="entry name" value="Jelly Rolls"/>
    <property type="match status" value="1"/>
</dbReference>
<dbReference type="Pfam" id="PF01370">
    <property type="entry name" value="Epimerase"/>
    <property type="match status" value="1"/>
</dbReference>
<dbReference type="OrthoDB" id="9801785at2"/>
<dbReference type="InterPro" id="IPR050177">
    <property type="entry name" value="Lipid_A_modif_metabolic_enz"/>
</dbReference>
<evidence type="ECO:0000259" key="2">
    <source>
        <dbReference type="Pfam" id="PF14667"/>
    </source>
</evidence>
<dbReference type="PANTHER" id="PTHR43245:SF55">
    <property type="entry name" value="NAD(P)-BINDING DOMAIN-CONTAINING PROTEIN"/>
    <property type="match status" value="1"/>
</dbReference>
<dbReference type="Pfam" id="PF14667">
    <property type="entry name" value="Polysacc_synt_C"/>
    <property type="match status" value="1"/>
</dbReference>
<dbReference type="InterPro" id="IPR029303">
    <property type="entry name" value="CapF_C"/>
</dbReference>
<evidence type="ECO:0000313" key="4">
    <source>
        <dbReference type="Proteomes" id="UP000222106"/>
    </source>
</evidence>
<evidence type="ECO:0000259" key="1">
    <source>
        <dbReference type="Pfam" id="PF01370"/>
    </source>
</evidence>
<dbReference type="Proteomes" id="UP000222106">
    <property type="component" value="Unassembled WGS sequence"/>
</dbReference>
<dbReference type="AlphaFoldDB" id="A0A2A9EK77"/>
<gene>
    <name evidence="3" type="ORF">ATJ97_1511</name>
</gene>
<evidence type="ECO:0000313" key="3">
    <source>
        <dbReference type="EMBL" id="PFG39016.1"/>
    </source>
</evidence>
<dbReference type="InterPro" id="IPR014710">
    <property type="entry name" value="RmlC-like_jellyroll"/>
</dbReference>
<name>A0A2A9EK77_9MICO</name>